<dbReference type="InterPro" id="IPR009374">
    <property type="entry name" value="eIF3k"/>
</dbReference>
<keyword evidence="4" id="KW-1185">Reference proteome</keyword>
<dbReference type="GO" id="GO:0003743">
    <property type="term" value="F:translation initiation factor activity"/>
    <property type="evidence" value="ECO:0007669"/>
    <property type="project" value="UniProtKB-UniRule"/>
</dbReference>
<dbReference type="OMA" id="GDDLCAD"/>
<name>A0A0P1B1W1_PLAHL</name>
<dbReference type="Proteomes" id="UP000054928">
    <property type="component" value="Unassembled WGS sequence"/>
</dbReference>
<dbReference type="GO" id="GO:0033290">
    <property type="term" value="C:eukaryotic 48S preinitiation complex"/>
    <property type="evidence" value="ECO:0007669"/>
    <property type="project" value="UniProtKB-UniRule"/>
</dbReference>
<keyword evidence="1" id="KW-0648">Protein biosynthesis</keyword>
<dbReference type="GO" id="GO:0001732">
    <property type="term" value="P:formation of cytoplasmic translation initiation complex"/>
    <property type="evidence" value="ECO:0007669"/>
    <property type="project" value="UniProtKB-UniRule"/>
</dbReference>
<dbReference type="AlphaFoldDB" id="A0A0P1B1W1"/>
<dbReference type="PANTHER" id="PTHR13022:SF0">
    <property type="entry name" value="EUKARYOTIC TRANSLATION INITIATION FACTOR 3 SUBUNIT K"/>
    <property type="match status" value="1"/>
</dbReference>
<dbReference type="GO" id="GO:0016282">
    <property type="term" value="C:eukaryotic 43S preinitiation complex"/>
    <property type="evidence" value="ECO:0007669"/>
    <property type="project" value="UniProtKB-UniRule"/>
</dbReference>
<comment type="function">
    <text evidence="1">Component of the eukaryotic translation initiation factor 3 (eIF-3) complex, which is involved in protein synthesis of a specialized repertoire of mRNAs and, together with other initiation factors, stimulates binding of mRNA and methionyl-tRNAi to the 40S ribosome. The eIF-3 complex specifically targets and initiates translation of a subset of mRNAs involved in cell proliferation.</text>
</comment>
<evidence type="ECO:0000256" key="1">
    <source>
        <dbReference type="HAMAP-Rule" id="MF_03010"/>
    </source>
</evidence>
<dbReference type="InterPro" id="IPR016024">
    <property type="entry name" value="ARM-type_fold"/>
</dbReference>
<dbReference type="InterPro" id="IPR033464">
    <property type="entry name" value="CSN8_PSD8_EIF3K"/>
</dbReference>
<sequence>MPAFQQQAIVDFMTTKYPTTTQQQLQSVHNNRGFCDLTNVELLEAYLAEQLQNKTVDIDANLALLKLYLVYPATANATVVAKILAKGIMAIPSTFFSGASTMIPENIREDAVVTKMLRAGFLLQSCLFEDYWKEEVALTKELPGFLDSVRAFILTAVSHSHSAISIEVLAAKINVSNKRVPEIVAAEKWTLADNVIQISPNEENQMQAKKVQENIEFEDVLNVIHVLCK</sequence>
<feature type="domain" description="CSN8/PSMD8/EIF3K" evidence="2">
    <location>
        <begin position="76"/>
        <end position="205"/>
    </location>
</feature>
<keyword evidence="1 3" id="KW-0396">Initiation factor</keyword>
<comment type="subcellular location">
    <subcellularLocation>
        <location evidence="1">Cytoplasm</location>
    </subcellularLocation>
</comment>
<dbReference type="Pfam" id="PF10075">
    <property type="entry name" value="CSN8_PSD8_EIF3K"/>
    <property type="match status" value="1"/>
</dbReference>
<dbReference type="GO" id="GO:0005852">
    <property type="term" value="C:eukaryotic translation initiation factor 3 complex"/>
    <property type="evidence" value="ECO:0007669"/>
    <property type="project" value="UniProtKB-UniRule"/>
</dbReference>
<dbReference type="InterPro" id="IPR036390">
    <property type="entry name" value="WH_DNA-bd_sf"/>
</dbReference>
<dbReference type="GO" id="GO:0006446">
    <property type="term" value="P:regulation of translational initiation"/>
    <property type="evidence" value="ECO:0007669"/>
    <property type="project" value="InterPro"/>
</dbReference>
<dbReference type="GO" id="GO:0003723">
    <property type="term" value="F:RNA binding"/>
    <property type="evidence" value="ECO:0007669"/>
    <property type="project" value="UniProtKB-UniRule"/>
</dbReference>
<accession>A0A0P1B1W1</accession>
<comment type="similarity">
    <text evidence="1">Belongs to the eIF-3 subunit K family.</text>
</comment>
<evidence type="ECO:0000259" key="2">
    <source>
        <dbReference type="Pfam" id="PF10075"/>
    </source>
</evidence>
<dbReference type="Gene3D" id="1.10.10.10">
    <property type="entry name" value="Winged helix-like DNA-binding domain superfamily/Winged helix DNA-binding domain"/>
    <property type="match status" value="1"/>
</dbReference>
<dbReference type="GeneID" id="36401540"/>
<dbReference type="OrthoDB" id="337745at2759"/>
<dbReference type="PANTHER" id="PTHR13022">
    <property type="entry name" value="EUKARYOTIC TRANSLATION INITIATION FACTOR 3 SUBUNIT 11"/>
    <property type="match status" value="1"/>
</dbReference>
<proteinExistence type="inferred from homology"/>
<dbReference type="SUPFAM" id="SSF46785">
    <property type="entry name" value="Winged helix' DNA-binding domain"/>
    <property type="match status" value="1"/>
</dbReference>
<keyword evidence="1" id="KW-0963">Cytoplasm</keyword>
<comment type="subunit">
    <text evidence="1">Component of the eukaryotic translation initiation factor 3 (eIF-3) complex.</text>
</comment>
<dbReference type="SUPFAM" id="SSF48371">
    <property type="entry name" value="ARM repeat"/>
    <property type="match status" value="1"/>
</dbReference>
<dbReference type="RefSeq" id="XP_024585043.1">
    <property type="nucleotide sequence ID" value="XM_024719777.1"/>
</dbReference>
<dbReference type="InterPro" id="IPR016020">
    <property type="entry name" value="Transl_init_fac_sub12_N_euk"/>
</dbReference>
<organism evidence="3 4">
    <name type="scientific">Plasmopara halstedii</name>
    <name type="common">Downy mildew of sunflower</name>
    <dbReference type="NCBI Taxonomy" id="4781"/>
    <lineage>
        <taxon>Eukaryota</taxon>
        <taxon>Sar</taxon>
        <taxon>Stramenopiles</taxon>
        <taxon>Oomycota</taxon>
        <taxon>Peronosporomycetes</taxon>
        <taxon>Peronosporales</taxon>
        <taxon>Peronosporaceae</taxon>
        <taxon>Plasmopara</taxon>
    </lineage>
</organism>
<dbReference type="EMBL" id="CCYD01002939">
    <property type="protein sequence ID" value="CEG48674.1"/>
    <property type="molecule type" value="Genomic_DNA"/>
</dbReference>
<dbReference type="Gene3D" id="1.25.40.250">
    <property type="entry name" value="ARM repeat, domain 1"/>
    <property type="match status" value="1"/>
</dbReference>
<evidence type="ECO:0000313" key="4">
    <source>
        <dbReference type="Proteomes" id="UP000054928"/>
    </source>
</evidence>
<dbReference type="STRING" id="4781.A0A0P1B1W1"/>
<dbReference type="GO" id="GO:0043022">
    <property type="term" value="F:ribosome binding"/>
    <property type="evidence" value="ECO:0007669"/>
    <property type="project" value="InterPro"/>
</dbReference>
<protein>
    <recommendedName>
        <fullName evidence="1">Eukaryotic translation initiation factor 3 subunit K</fullName>
        <shortName evidence="1">eIF3k</shortName>
    </recommendedName>
    <alternativeName>
        <fullName evidence="1">eIF-3 p25</fullName>
    </alternativeName>
</protein>
<reference evidence="4" key="1">
    <citation type="submission" date="2014-09" db="EMBL/GenBank/DDBJ databases">
        <authorList>
            <person name="Sharma Rahul"/>
            <person name="Thines Marco"/>
        </authorList>
    </citation>
    <scope>NUCLEOTIDE SEQUENCE [LARGE SCALE GENOMIC DNA]</scope>
</reference>
<dbReference type="HAMAP" id="MF_03010">
    <property type="entry name" value="eIF3k"/>
    <property type="match status" value="1"/>
</dbReference>
<dbReference type="InterPro" id="IPR036388">
    <property type="entry name" value="WH-like_DNA-bd_sf"/>
</dbReference>
<evidence type="ECO:0000313" key="3">
    <source>
        <dbReference type="EMBL" id="CEG48674.1"/>
    </source>
</evidence>